<dbReference type="Proteomes" id="UP000001887">
    <property type="component" value="Chromosome"/>
</dbReference>
<dbReference type="EMBL" id="CP001848">
    <property type="protein sequence ID" value="ADB17175.1"/>
    <property type="molecule type" value="Genomic_DNA"/>
</dbReference>
<dbReference type="OrthoDB" id="277538at2"/>
<reference evidence="2 3" key="1">
    <citation type="journal article" date="2009" name="Stand. Genomic Sci.">
        <title>Complete genome sequence of Pirellula staleyi type strain (ATCC 27377).</title>
        <authorList>
            <person name="Clum A."/>
            <person name="Tindall B.J."/>
            <person name="Sikorski J."/>
            <person name="Ivanova N."/>
            <person name="Mavrommatis K."/>
            <person name="Lucas S."/>
            <person name="Glavina del Rio T."/>
            <person name="Nolan M."/>
            <person name="Chen F."/>
            <person name="Tice H."/>
            <person name="Pitluck S."/>
            <person name="Cheng J.F."/>
            <person name="Chertkov O."/>
            <person name="Brettin T."/>
            <person name="Han C."/>
            <person name="Detter J.C."/>
            <person name="Kuske C."/>
            <person name="Bruce D."/>
            <person name="Goodwin L."/>
            <person name="Ovchinikova G."/>
            <person name="Pati A."/>
            <person name="Mikhailova N."/>
            <person name="Chen A."/>
            <person name="Palaniappan K."/>
            <person name="Land M."/>
            <person name="Hauser L."/>
            <person name="Chang Y.J."/>
            <person name="Jeffries C.D."/>
            <person name="Chain P."/>
            <person name="Rohde M."/>
            <person name="Goker M."/>
            <person name="Bristow J."/>
            <person name="Eisen J.A."/>
            <person name="Markowitz V."/>
            <person name="Hugenholtz P."/>
            <person name="Kyrpides N.C."/>
            <person name="Klenk H.P."/>
            <person name="Lapidus A."/>
        </authorList>
    </citation>
    <scope>NUCLEOTIDE SEQUENCE [LARGE SCALE GENOMIC DNA]</scope>
    <source>
        <strain evidence="3">ATCC 27377 / DSM 6068 / ICPB 4128</strain>
    </source>
</reference>
<dbReference type="STRING" id="530564.Psta_2506"/>
<accession>D2R5J3</accession>
<sequence>MAKQAQLTSIEVLQVLRAELIKFEAAVRETLVSIEITATRPLEWVEHERSRYWPKQFQQASDRLSESRVALDRCELASATDERRYCYEERKALQRAKERVHLTEDKVQAVRRWRVLLRKELDEFLVQTARTRLFLDSEVQQAIASLRNMSEALDRYVEQRGPQPTSSPVGGSEGAPSQEPSV</sequence>
<dbReference type="AlphaFoldDB" id="D2R5J3"/>
<organism evidence="2 3">
    <name type="scientific">Pirellula staleyi (strain ATCC 27377 / DSM 6068 / ICPB 4128)</name>
    <name type="common">Pirella staleyi</name>
    <dbReference type="NCBI Taxonomy" id="530564"/>
    <lineage>
        <taxon>Bacteria</taxon>
        <taxon>Pseudomonadati</taxon>
        <taxon>Planctomycetota</taxon>
        <taxon>Planctomycetia</taxon>
        <taxon>Pirellulales</taxon>
        <taxon>Pirellulaceae</taxon>
        <taxon>Pirellula</taxon>
    </lineage>
</organism>
<feature type="region of interest" description="Disordered" evidence="1">
    <location>
        <begin position="155"/>
        <end position="182"/>
    </location>
</feature>
<dbReference type="KEGG" id="psl:Psta_2506"/>
<gene>
    <name evidence="2" type="ordered locus">Psta_2506</name>
</gene>
<name>D2R5J3_PIRSD</name>
<evidence type="ECO:0000256" key="1">
    <source>
        <dbReference type="SAM" id="MobiDB-lite"/>
    </source>
</evidence>
<dbReference type="HOGENOM" id="CLU_105873_0_0_0"/>
<evidence type="ECO:0000313" key="2">
    <source>
        <dbReference type="EMBL" id="ADB17175.1"/>
    </source>
</evidence>
<keyword evidence="3" id="KW-1185">Reference proteome</keyword>
<proteinExistence type="predicted"/>
<dbReference type="eggNOG" id="ENOG50337QB">
    <property type="taxonomic scope" value="Bacteria"/>
</dbReference>
<evidence type="ECO:0000313" key="3">
    <source>
        <dbReference type="Proteomes" id="UP000001887"/>
    </source>
</evidence>
<protein>
    <submittedName>
        <fullName evidence="2">Uncharacterized protein</fullName>
    </submittedName>
</protein>